<evidence type="ECO:0000259" key="1">
    <source>
        <dbReference type="Pfam" id="PF12697"/>
    </source>
</evidence>
<dbReference type="PANTHER" id="PTHR43433">
    <property type="entry name" value="HYDROLASE, ALPHA/BETA FOLD FAMILY PROTEIN"/>
    <property type="match status" value="1"/>
</dbReference>
<accession>A0ABV9U8Z3</accession>
<dbReference type="PANTHER" id="PTHR43433:SF5">
    <property type="entry name" value="AB HYDROLASE-1 DOMAIN-CONTAINING PROTEIN"/>
    <property type="match status" value="1"/>
</dbReference>
<dbReference type="RefSeq" id="WP_378261133.1">
    <property type="nucleotide sequence ID" value="NZ_JBHSIT010000010.1"/>
</dbReference>
<comment type="caution">
    <text evidence="2">The sequence shown here is derived from an EMBL/GenBank/DDBJ whole genome shotgun (WGS) entry which is preliminary data.</text>
</comment>
<keyword evidence="2" id="KW-0378">Hydrolase</keyword>
<organism evidence="2 3">
    <name type="scientific">Actinomadura gamaensis</name>
    <dbReference type="NCBI Taxonomy" id="1763541"/>
    <lineage>
        <taxon>Bacteria</taxon>
        <taxon>Bacillati</taxon>
        <taxon>Actinomycetota</taxon>
        <taxon>Actinomycetes</taxon>
        <taxon>Streptosporangiales</taxon>
        <taxon>Thermomonosporaceae</taxon>
        <taxon>Actinomadura</taxon>
    </lineage>
</organism>
<proteinExistence type="predicted"/>
<feature type="domain" description="AB hydrolase-1" evidence="1">
    <location>
        <begin position="23"/>
        <end position="262"/>
    </location>
</feature>
<dbReference type="EMBL" id="JBHSIT010000010">
    <property type="protein sequence ID" value="MFC4911830.1"/>
    <property type="molecule type" value="Genomic_DNA"/>
</dbReference>
<dbReference type="InterPro" id="IPR000073">
    <property type="entry name" value="AB_hydrolase_1"/>
</dbReference>
<dbReference type="Pfam" id="PF12697">
    <property type="entry name" value="Abhydrolase_6"/>
    <property type="match status" value="1"/>
</dbReference>
<name>A0ABV9U8Z3_9ACTN</name>
<protein>
    <submittedName>
        <fullName evidence="2">Alpha/beta fold hydrolase</fullName>
    </submittedName>
</protein>
<sequence length="276" mass="28185">MHKVISADGTPIAYEASGEGPVVIVVGGAFNDRMTALPLADALDGTLTVVRYDRRGRGDSGDNAAAGDGGGTITGDDRANAAAREVEDLRALVDAVGGTPALYGMSSGGALALRAAADGVPVSRIALYEVPFVPDDRSAQARETAEAVSALLAEGRRADAVVAFMSGIGMPPEMAEGMRHAPMFPALEAIAHTLDHDAAAMGAFTAGSVIPEDVARAVRVPTLAIFGEASPPWTAETARRLAALVPDGRVASLPGQSHDVAPEALAPVLAEFVRAR</sequence>
<dbReference type="Gene3D" id="3.40.50.1820">
    <property type="entry name" value="alpha/beta hydrolase"/>
    <property type="match status" value="1"/>
</dbReference>
<keyword evidence="3" id="KW-1185">Reference proteome</keyword>
<gene>
    <name evidence="2" type="ORF">ACFPCY_31305</name>
</gene>
<evidence type="ECO:0000313" key="2">
    <source>
        <dbReference type="EMBL" id="MFC4911830.1"/>
    </source>
</evidence>
<dbReference type="Proteomes" id="UP001595872">
    <property type="component" value="Unassembled WGS sequence"/>
</dbReference>
<dbReference type="GO" id="GO:0016787">
    <property type="term" value="F:hydrolase activity"/>
    <property type="evidence" value="ECO:0007669"/>
    <property type="project" value="UniProtKB-KW"/>
</dbReference>
<dbReference type="InterPro" id="IPR050471">
    <property type="entry name" value="AB_hydrolase"/>
</dbReference>
<evidence type="ECO:0000313" key="3">
    <source>
        <dbReference type="Proteomes" id="UP001595872"/>
    </source>
</evidence>
<reference evidence="3" key="1">
    <citation type="journal article" date="2019" name="Int. J. Syst. Evol. Microbiol.">
        <title>The Global Catalogue of Microorganisms (GCM) 10K type strain sequencing project: providing services to taxonomists for standard genome sequencing and annotation.</title>
        <authorList>
            <consortium name="The Broad Institute Genomics Platform"/>
            <consortium name="The Broad Institute Genome Sequencing Center for Infectious Disease"/>
            <person name="Wu L."/>
            <person name="Ma J."/>
        </authorList>
    </citation>
    <scope>NUCLEOTIDE SEQUENCE [LARGE SCALE GENOMIC DNA]</scope>
    <source>
        <strain evidence="3">KLKA75</strain>
    </source>
</reference>
<dbReference type="SUPFAM" id="SSF53474">
    <property type="entry name" value="alpha/beta-Hydrolases"/>
    <property type="match status" value="1"/>
</dbReference>
<dbReference type="InterPro" id="IPR029058">
    <property type="entry name" value="AB_hydrolase_fold"/>
</dbReference>